<feature type="transmembrane region" description="Helical" evidence="7">
    <location>
        <begin position="6"/>
        <end position="28"/>
    </location>
</feature>
<keyword evidence="7" id="KW-0812">Transmembrane</keyword>
<evidence type="ECO:0000256" key="4">
    <source>
        <dbReference type="ARBA" id="ARBA00022737"/>
    </source>
</evidence>
<evidence type="ECO:0000256" key="7">
    <source>
        <dbReference type="SAM" id="Phobius"/>
    </source>
</evidence>
<dbReference type="SUPFAM" id="SSF50494">
    <property type="entry name" value="Trypsin-like serine proteases"/>
    <property type="match status" value="1"/>
</dbReference>
<dbReference type="EC" id="3.4.21.107" evidence="9"/>
<dbReference type="InterPro" id="IPR036034">
    <property type="entry name" value="PDZ_sf"/>
</dbReference>
<keyword evidence="2" id="KW-0645">Protease</keyword>
<dbReference type="PANTHER" id="PTHR22939">
    <property type="entry name" value="SERINE PROTEASE FAMILY S1C HTRA-RELATED"/>
    <property type="match status" value="1"/>
</dbReference>
<name>A0ABT8F7F8_9BACT</name>
<evidence type="ECO:0000259" key="8">
    <source>
        <dbReference type="PROSITE" id="PS50106"/>
    </source>
</evidence>
<dbReference type="Gene3D" id="2.30.42.10">
    <property type="match status" value="2"/>
</dbReference>
<keyword evidence="10" id="KW-1185">Reference proteome</keyword>
<evidence type="ECO:0000256" key="2">
    <source>
        <dbReference type="ARBA" id="ARBA00022670"/>
    </source>
</evidence>
<dbReference type="Gene3D" id="2.40.10.120">
    <property type="match status" value="1"/>
</dbReference>
<keyword evidence="4" id="KW-0677">Repeat</keyword>
<evidence type="ECO:0000256" key="5">
    <source>
        <dbReference type="ARBA" id="ARBA00022801"/>
    </source>
</evidence>
<evidence type="ECO:0000313" key="9">
    <source>
        <dbReference type="EMBL" id="MDN4166411.1"/>
    </source>
</evidence>
<dbReference type="Pfam" id="PF13180">
    <property type="entry name" value="PDZ_2"/>
    <property type="match status" value="1"/>
</dbReference>
<organism evidence="9 10">
    <name type="scientific">Shiella aurantiaca</name>
    <dbReference type="NCBI Taxonomy" id="3058365"/>
    <lineage>
        <taxon>Bacteria</taxon>
        <taxon>Pseudomonadati</taxon>
        <taxon>Bacteroidota</taxon>
        <taxon>Cytophagia</taxon>
        <taxon>Cytophagales</taxon>
        <taxon>Shiellaceae</taxon>
        <taxon>Shiella</taxon>
    </lineage>
</organism>
<dbReference type="NCBIfam" id="TIGR02037">
    <property type="entry name" value="degP_htrA_DO"/>
    <property type="match status" value="1"/>
</dbReference>
<feature type="domain" description="PDZ" evidence="8">
    <location>
        <begin position="300"/>
        <end position="380"/>
    </location>
</feature>
<accession>A0ABT8F7F8</accession>
<evidence type="ECO:0000256" key="3">
    <source>
        <dbReference type="ARBA" id="ARBA00022729"/>
    </source>
</evidence>
<reference evidence="9" key="1">
    <citation type="submission" date="2023-06" db="EMBL/GenBank/DDBJ databases">
        <title>Cytophagales bacterium Strain LB-30, isolated from soil.</title>
        <authorList>
            <person name="Liu B."/>
        </authorList>
    </citation>
    <scope>NUCLEOTIDE SEQUENCE</scope>
    <source>
        <strain evidence="9">LB-30</strain>
    </source>
</reference>
<proteinExistence type="inferred from homology"/>
<dbReference type="GO" id="GO:0016787">
    <property type="term" value="F:hydrolase activity"/>
    <property type="evidence" value="ECO:0007669"/>
    <property type="project" value="UniProtKB-KW"/>
</dbReference>
<dbReference type="InterPro" id="IPR009003">
    <property type="entry name" value="Peptidase_S1_PA"/>
</dbReference>
<dbReference type="RefSeq" id="WP_320004947.1">
    <property type="nucleotide sequence ID" value="NZ_JAUHJS010000006.1"/>
</dbReference>
<dbReference type="PANTHER" id="PTHR22939:SF129">
    <property type="entry name" value="SERINE PROTEASE HTRA2, MITOCHONDRIAL"/>
    <property type="match status" value="1"/>
</dbReference>
<dbReference type="Proteomes" id="UP001168552">
    <property type="component" value="Unassembled WGS sequence"/>
</dbReference>
<evidence type="ECO:0000256" key="6">
    <source>
        <dbReference type="ARBA" id="ARBA00022825"/>
    </source>
</evidence>
<evidence type="ECO:0000313" key="10">
    <source>
        <dbReference type="Proteomes" id="UP001168552"/>
    </source>
</evidence>
<evidence type="ECO:0000256" key="1">
    <source>
        <dbReference type="ARBA" id="ARBA00010541"/>
    </source>
</evidence>
<dbReference type="PRINTS" id="PR00834">
    <property type="entry name" value="PROTEASES2C"/>
</dbReference>
<dbReference type="SMART" id="SM00228">
    <property type="entry name" value="PDZ"/>
    <property type="match status" value="2"/>
</dbReference>
<keyword evidence="6" id="KW-0720">Serine protease</keyword>
<dbReference type="EMBL" id="JAUHJS010000006">
    <property type="protein sequence ID" value="MDN4166411.1"/>
    <property type="molecule type" value="Genomic_DNA"/>
</dbReference>
<gene>
    <name evidence="9" type="ORF">QWY31_12945</name>
</gene>
<comment type="similarity">
    <text evidence="1">Belongs to the peptidase S1C family.</text>
</comment>
<protein>
    <submittedName>
        <fullName evidence="9">Do family serine endopeptidase</fullName>
        <ecNumber evidence="9">3.4.21.107</ecNumber>
    </submittedName>
</protein>
<dbReference type="InterPro" id="IPR001478">
    <property type="entry name" value="PDZ"/>
</dbReference>
<dbReference type="SUPFAM" id="SSF50156">
    <property type="entry name" value="PDZ domain-like"/>
    <property type="match status" value="2"/>
</dbReference>
<keyword evidence="5 9" id="KW-0378">Hydrolase</keyword>
<dbReference type="Pfam" id="PF13365">
    <property type="entry name" value="Trypsin_2"/>
    <property type="match status" value="1"/>
</dbReference>
<keyword evidence="7" id="KW-0472">Membrane</keyword>
<dbReference type="PROSITE" id="PS50106">
    <property type="entry name" value="PDZ"/>
    <property type="match status" value="1"/>
</dbReference>
<dbReference type="InterPro" id="IPR001940">
    <property type="entry name" value="Peptidase_S1C"/>
</dbReference>
<comment type="caution">
    <text evidence="9">The sequence shown here is derived from an EMBL/GenBank/DDBJ whole genome shotgun (WGS) entry which is preliminary data.</text>
</comment>
<dbReference type="InterPro" id="IPR011782">
    <property type="entry name" value="Pept_S1C_Do"/>
</dbReference>
<keyword evidence="3" id="KW-0732">Signal</keyword>
<keyword evidence="7" id="KW-1133">Transmembrane helix</keyword>
<sequence>MNNSKFFLSLVLSSIFGGFIALAGFSYFSPKAQMPLPTSSGNQVKFTNFLADSAFTVPEGLNFLYAAEVATPAVVHVRSTVDVSSAHQYQNPMDDVLRDFFGDSYPQNRPRNYGQAMSSGSGVILSADGYIVTNNHVIENASEIEVVMNDNRSFQAKVVGTDPSTDIALLKIDGDELPYLTLGNSDKTRIGEWVLAVGNPFNLNSTVTAGIVSAKARNINILRDRNGLQIESFIQTDAAVNPGNSGGALVNLKGELVGVNTAIATQTGTFSGYSFAVPASLVRKVVEDLREYGIVQRALLGVQIIDMNAQVKKQFSLKETTGIYISAVNEGSAADEAGIQEGDVIQKINDKEVFSVAQLQEQIALKRPGDKVQVGFSRDGKFREIEVELKGVSGSTQFITKESGATLEGATFGVLPEETLADLELEGGVEIKELEDGKWKEAGIKEGFIITAIDKMEVRTVQDVMQILQNKKGGVLIEGVYPTGERAFYGVGW</sequence>